<sequence>MNRTTVVADALAMIRLADSVPAWAMLRAHNAPAVLSVLSAVFQAGNRQIAGSELTLAVESLLIDIREQTNMELPKSAVAYINDWVKLGYLTRRSPQGSREEFYELTTDAHVAIDYVQQLISPQRVVTKSRLGTLFNNLQDLAAETDPDEARAISRLEAQRDQIQDRIDNIRMNGVGVISDEEAVERAREILALARDLPTDFSRVREEVENVDHELRESLVEGQLNAGEVLDNVFRGVDLIAESEAGRAFNSFYELFLDPEQSKQLDAVMDSVQSRDFMEQLGPEERNEIAQLVDMLDSSSGQVHTSLTGLSRSLRRFVQSREAESQQALTRAINQAQQQALELAKRGIAPYEKIGYELELTRRQPTSLSSWELHNPKEYRIERSMEVNESGEIDFEQMRRRIRESEIDWQELRDAINDVLGRKGQASIREVLEEHPATQGLASVVGLIKLAHDHGERSDGTEVLQWERPSGKRYQGRYERFEFRRKVGRI</sequence>
<dbReference type="AlphaFoldDB" id="A0A9X3RH22"/>
<keyword evidence="2" id="KW-1185">Reference proteome</keyword>
<protein>
    <submittedName>
        <fullName evidence="1">DUF3375 domain-containing protein</fullName>
    </submittedName>
</protein>
<reference evidence="1" key="1">
    <citation type="submission" date="2022-02" db="EMBL/GenBank/DDBJ databases">
        <title>Corynebacterium sp. from urogenital microbiome.</title>
        <authorList>
            <person name="Cappelli E.A."/>
            <person name="Ribeiro T.G."/>
            <person name="Peixe L."/>
        </authorList>
    </citation>
    <scope>NUCLEOTIDE SEQUENCE</scope>
    <source>
        <strain evidence="1">C8Ua_174</strain>
    </source>
</reference>
<dbReference type="Proteomes" id="UP001146469">
    <property type="component" value="Unassembled WGS sequence"/>
</dbReference>
<evidence type="ECO:0000313" key="1">
    <source>
        <dbReference type="EMBL" id="MCZ9290347.1"/>
    </source>
</evidence>
<gene>
    <name evidence="1" type="ORF">L8V00_09065</name>
</gene>
<dbReference type="RefSeq" id="WP_269944823.1">
    <property type="nucleotide sequence ID" value="NZ_JAKMUT010000008.1"/>
</dbReference>
<dbReference type="Pfam" id="PF11855">
    <property type="entry name" value="DUF3375"/>
    <property type="match status" value="1"/>
</dbReference>
<evidence type="ECO:0000313" key="2">
    <source>
        <dbReference type="Proteomes" id="UP001146469"/>
    </source>
</evidence>
<organism evidence="1 2">
    <name type="scientific">Corynebacterium evansiae</name>
    <dbReference type="NCBI Taxonomy" id="2913499"/>
    <lineage>
        <taxon>Bacteria</taxon>
        <taxon>Bacillati</taxon>
        <taxon>Actinomycetota</taxon>
        <taxon>Actinomycetes</taxon>
        <taxon>Mycobacteriales</taxon>
        <taxon>Corynebacteriaceae</taxon>
        <taxon>Corynebacterium</taxon>
    </lineage>
</organism>
<accession>A0A9X3RH22</accession>
<dbReference type="InterPro" id="IPR021804">
    <property type="entry name" value="DUF3375"/>
</dbReference>
<comment type="caution">
    <text evidence="1">The sequence shown here is derived from an EMBL/GenBank/DDBJ whole genome shotgun (WGS) entry which is preliminary data.</text>
</comment>
<proteinExistence type="predicted"/>
<dbReference type="EMBL" id="JAKMUT010000008">
    <property type="protein sequence ID" value="MCZ9290347.1"/>
    <property type="molecule type" value="Genomic_DNA"/>
</dbReference>
<name>A0A9X3RH22_9CORY</name>